<dbReference type="OrthoDB" id="206201at2759"/>
<keyword evidence="2 6" id="KW-0645">Protease</keyword>
<dbReference type="GO" id="GO:0005576">
    <property type="term" value="C:extracellular region"/>
    <property type="evidence" value="ECO:0007669"/>
    <property type="project" value="UniProtKB-ARBA"/>
</dbReference>
<dbReference type="InterPro" id="IPR022398">
    <property type="entry name" value="Peptidase_S8_His-AS"/>
</dbReference>
<dbReference type="HOGENOM" id="CLU_011263_1_0_1"/>
<dbReference type="GO" id="GO:0006508">
    <property type="term" value="P:proteolysis"/>
    <property type="evidence" value="ECO:0007669"/>
    <property type="project" value="UniProtKB-KW"/>
</dbReference>
<dbReference type="InterPro" id="IPR000209">
    <property type="entry name" value="Peptidase_S8/S53_dom"/>
</dbReference>
<dbReference type="EMBL" id="CDHN01000007">
    <property type="protein sequence ID" value="CEJ94389.1"/>
    <property type="molecule type" value="Genomic_DNA"/>
</dbReference>
<evidence type="ECO:0000256" key="4">
    <source>
        <dbReference type="ARBA" id="ARBA00022801"/>
    </source>
</evidence>
<evidence type="ECO:0000256" key="3">
    <source>
        <dbReference type="ARBA" id="ARBA00022729"/>
    </source>
</evidence>
<dbReference type="PROSITE" id="PS51892">
    <property type="entry name" value="SUBTILASE"/>
    <property type="match status" value="1"/>
</dbReference>
<dbReference type="Proteomes" id="UP000039046">
    <property type="component" value="Unassembled WGS sequence"/>
</dbReference>
<dbReference type="InterPro" id="IPR050131">
    <property type="entry name" value="Peptidase_S8_subtilisin-like"/>
</dbReference>
<proteinExistence type="inferred from homology"/>
<dbReference type="Pfam" id="PF00082">
    <property type="entry name" value="Peptidase_S8"/>
    <property type="match status" value="1"/>
</dbReference>
<evidence type="ECO:0000256" key="6">
    <source>
        <dbReference type="PROSITE-ProRule" id="PRU01240"/>
    </source>
</evidence>
<sequence length="392" mass="41502">MRLSLLLSILPLVAAGPAVMKRDEPAPLLTPRGEDDLIADSYIVKFKEGSPMAKADGLFGILNSQAKKNMFKGAFRGFAGKVNRLNLEAIQNHPDVEYIEQDGKYYLDGVLSQARAPWGLGRIAHREKGKNEYLFDERAGEGTCSYIIDSGIDADHPEFEGRAKFVAKFGSGPNADDCAHGTHVAGTIGSRTYGVAKKTKIFAIKALAMEGIYCTTSMGSLVQAMNFVSSDSKKQDCPNGVILNMSLGGFKSRAINDAARSLSREGIFVVAASGNKNQPAINYSPASEPEVCTVGATDINDRRYVDSNYGPLVDINAPGVDIISTVPGGRVAAMTGTSMASPHVAGLAAYLASVTGKRAGPESCDIIRGMATKGAITNQVADTVNLLAFNGI</sequence>
<feature type="chain" id="PRO_5013243707" description="Peptidase S8/S53 domain-containing protein" evidence="8">
    <location>
        <begin position="16"/>
        <end position="392"/>
    </location>
</feature>
<dbReference type="InterPro" id="IPR023828">
    <property type="entry name" value="Peptidase_S8_Ser-AS"/>
</dbReference>
<evidence type="ECO:0008006" key="13">
    <source>
        <dbReference type="Google" id="ProtNLM"/>
    </source>
</evidence>
<feature type="signal peptide" evidence="8">
    <location>
        <begin position="1"/>
        <end position="15"/>
    </location>
</feature>
<evidence type="ECO:0000256" key="5">
    <source>
        <dbReference type="ARBA" id="ARBA00022825"/>
    </source>
</evidence>
<evidence type="ECO:0000256" key="8">
    <source>
        <dbReference type="SAM" id="SignalP"/>
    </source>
</evidence>
<evidence type="ECO:0000256" key="2">
    <source>
        <dbReference type="ARBA" id="ARBA00022670"/>
    </source>
</evidence>
<evidence type="ECO:0000256" key="1">
    <source>
        <dbReference type="ARBA" id="ARBA00011073"/>
    </source>
</evidence>
<feature type="active site" description="Charge relay system" evidence="6">
    <location>
        <position position="338"/>
    </location>
</feature>
<keyword evidence="12" id="KW-1185">Reference proteome</keyword>
<keyword evidence="5 6" id="KW-0720">Serine protease</keyword>
<dbReference type="STRING" id="1531966.A0A0A1THH4"/>
<feature type="active site" description="Charge relay system" evidence="6">
    <location>
        <position position="180"/>
    </location>
</feature>
<dbReference type="PANTHER" id="PTHR43806:SF58">
    <property type="entry name" value="ALKALINE PROTEASE 1-RELATED"/>
    <property type="match status" value="1"/>
</dbReference>
<comment type="similarity">
    <text evidence="1 6 7">Belongs to the peptidase S8 family.</text>
</comment>
<keyword evidence="4 6" id="KW-0378">Hydrolase</keyword>
<evidence type="ECO:0000259" key="9">
    <source>
        <dbReference type="Pfam" id="PF00082"/>
    </source>
</evidence>
<dbReference type="Gene3D" id="3.40.50.200">
    <property type="entry name" value="Peptidase S8/S53 domain"/>
    <property type="match status" value="1"/>
</dbReference>
<gene>
    <name evidence="11" type="ORF">VHEMI09926</name>
</gene>
<evidence type="ECO:0000259" key="10">
    <source>
        <dbReference type="Pfam" id="PF05922"/>
    </source>
</evidence>
<evidence type="ECO:0000256" key="7">
    <source>
        <dbReference type="RuleBase" id="RU003355"/>
    </source>
</evidence>
<dbReference type="PROSITE" id="PS00137">
    <property type="entry name" value="SUBTILASE_HIS"/>
    <property type="match status" value="1"/>
</dbReference>
<feature type="domain" description="Inhibitor I9" evidence="10">
    <location>
        <begin position="42"/>
        <end position="107"/>
    </location>
</feature>
<protein>
    <recommendedName>
        <fullName evidence="13">Peptidase S8/S53 domain-containing protein</fullName>
    </recommendedName>
</protein>
<dbReference type="SUPFAM" id="SSF52743">
    <property type="entry name" value="Subtilisin-like"/>
    <property type="match status" value="1"/>
</dbReference>
<dbReference type="FunFam" id="3.40.50.200:FF:000014">
    <property type="entry name" value="Proteinase K"/>
    <property type="match status" value="1"/>
</dbReference>
<dbReference type="Pfam" id="PF05922">
    <property type="entry name" value="Inhibitor_I9"/>
    <property type="match status" value="1"/>
</dbReference>
<dbReference type="InterPro" id="IPR010259">
    <property type="entry name" value="S8pro/Inhibitor_I9"/>
</dbReference>
<dbReference type="InterPro" id="IPR023827">
    <property type="entry name" value="Peptidase_S8_Asp-AS"/>
</dbReference>
<dbReference type="GO" id="GO:0004252">
    <property type="term" value="F:serine-type endopeptidase activity"/>
    <property type="evidence" value="ECO:0007669"/>
    <property type="project" value="UniProtKB-UniRule"/>
</dbReference>
<dbReference type="PANTHER" id="PTHR43806">
    <property type="entry name" value="PEPTIDASE S8"/>
    <property type="match status" value="1"/>
</dbReference>
<feature type="domain" description="Peptidase S8/S53" evidence="9">
    <location>
        <begin position="147"/>
        <end position="357"/>
    </location>
</feature>
<evidence type="ECO:0000313" key="11">
    <source>
        <dbReference type="EMBL" id="CEJ94389.1"/>
    </source>
</evidence>
<dbReference type="InterPro" id="IPR037045">
    <property type="entry name" value="S8pro/Inhibitor_I9_sf"/>
</dbReference>
<accession>A0A0A1THH4</accession>
<dbReference type="CDD" id="cd04077">
    <property type="entry name" value="Peptidases_S8_PCSK9_ProteinaseK_like"/>
    <property type="match status" value="1"/>
</dbReference>
<name>A0A0A1THH4_9HYPO</name>
<reference evidence="11 12" key="1">
    <citation type="journal article" date="2015" name="Genome Announc.">
        <title>Draft Genome Sequence and Gene Annotation of the Entomopathogenic Fungus Verticillium hemipterigenum.</title>
        <authorList>
            <person name="Horn F."/>
            <person name="Habel A."/>
            <person name="Scharf D.H."/>
            <person name="Dworschak J."/>
            <person name="Brakhage A.A."/>
            <person name="Guthke R."/>
            <person name="Hertweck C."/>
            <person name="Linde J."/>
        </authorList>
    </citation>
    <scope>NUCLEOTIDE SEQUENCE [LARGE SCALE GENOMIC DNA]</scope>
</reference>
<dbReference type="AlphaFoldDB" id="A0A0A1THH4"/>
<dbReference type="InterPro" id="IPR015500">
    <property type="entry name" value="Peptidase_S8_subtilisin-rel"/>
</dbReference>
<dbReference type="InterPro" id="IPR034193">
    <property type="entry name" value="PCSK9_ProteinaseK-like"/>
</dbReference>
<dbReference type="InterPro" id="IPR036852">
    <property type="entry name" value="Peptidase_S8/S53_dom_sf"/>
</dbReference>
<dbReference type="PROSITE" id="PS00136">
    <property type="entry name" value="SUBTILASE_ASP"/>
    <property type="match status" value="1"/>
</dbReference>
<evidence type="ECO:0000313" key="12">
    <source>
        <dbReference type="Proteomes" id="UP000039046"/>
    </source>
</evidence>
<dbReference type="Gene3D" id="3.30.70.80">
    <property type="entry name" value="Peptidase S8 propeptide/proteinase inhibitor I9"/>
    <property type="match status" value="1"/>
</dbReference>
<organism evidence="11 12">
    <name type="scientific">[Torrubiella] hemipterigena</name>
    <dbReference type="NCBI Taxonomy" id="1531966"/>
    <lineage>
        <taxon>Eukaryota</taxon>
        <taxon>Fungi</taxon>
        <taxon>Dikarya</taxon>
        <taxon>Ascomycota</taxon>
        <taxon>Pezizomycotina</taxon>
        <taxon>Sordariomycetes</taxon>
        <taxon>Hypocreomycetidae</taxon>
        <taxon>Hypocreales</taxon>
        <taxon>Clavicipitaceae</taxon>
        <taxon>Clavicipitaceae incertae sedis</taxon>
        <taxon>'Torrubiella' clade</taxon>
    </lineage>
</organism>
<feature type="active site" description="Charge relay system" evidence="6">
    <location>
        <position position="149"/>
    </location>
</feature>
<keyword evidence="3 8" id="KW-0732">Signal</keyword>
<dbReference type="PRINTS" id="PR00723">
    <property type="entry name" value="SUBTILISIN"/>
</dbReference>
<dbReference type="SUPFAM" id="SSF54897">
    <property type="entry name" value="Protease propeptides/inhibitors"/>
    <property type="match status" value="1"/>
</dbReference>
<dbReference type="PROSITE" id="PS00138">
    <property type="entry name" value="SUBTILASE_SER"/>
    <property type="match status" value="1"/>
</dbReference>